<evidence type="ECO:0000256" key="1">
    <source>
        <dbReference type="ARBA" id="ARBA00004498"/>
    </source>
</evidence>
<dbReference type="Pfam" id="PF02014">
    <property type="entry name" value="Reeler"/>
    <property type="match status" value="1"/>
</dbReference>
<dbReference type="KEGG" id="btab:109038662"/>
<evidence type="ECO:0000256" key="9">
    <source>
        <dbReference type="ARBA" id="ARBA00022889"/>
    </source>
</evidence>
<dbReference type="InterPro" id="IPR051418">
    <property type="entry name" value="Spondin/Thrombospondin_T1"/>
</dbReference>
<dbReference type="PROSITE" id="PS51020">
    <property type="entry name" value="SPONDIN"/>
    <property type="match status" value="1"/>
</dbReference>
<evidence type="ECO:0000256" key="2">
    <source>
        <dbReference type="ARBA" id="ARBA00019594"/>
    </source>
</evidence>
<dbReference type="Pfam" id="PF00014">
    <property type="entry name" value="Kunitz_BPTI"/>
    <property type="match status" value="1"/>
</dbReference>
<keyword evidence="4" id="KW-0272">Extracellular matrix</keyword>
<keyword evidence="11" id="KW-1015">Disulfide bond</keyword>
<keyword evidence="3" id="KW-0964">Secreted</keyword>
<gene>
    <name evidence="18" type="ORF">BEMITA_LOCUS10063</name>
</gene>
<evidence type="ECO:0000256" key="5">
    <source>
        <dbReference type="ARBA" id="ARBA00022690"/>
    </source>
</evidence>
<dbReference type="Gene3D" id="2.20.100.10">
    <property type="entry name" value="Thrombospondin type-1 (TSP1) repeat"/>
    <property type="match status" value="4"/>
</dbReference>
<dbReference type="InterPro" id="IPR000884">
    <property type="entry name" value="TSP1_rpt"/>
</dbReference>
<dbReference type="SMART" id="SM00209">
    <property type="entry name" value="TSP1"/>
    <property type="match status" value="4"/>
</dbReference>
<evidence type="ECO:0000313" key="19">
    <source>
        <dbReference type="Proteomes" id="UP001152759"/>
    </source>
</evidence>
<dbReference type="InterPro" id="IPR002223">
    <property type="entry name" value="Kunitz_BPTI"/>
</dbReference>
<sequence length="745" mass="83627">MKPQNVCLLFFLVCLNFCLIVKGETCFSKLQRLRGRPTISSGFKISIKDNPSAYVPGSIYSVSIRHERNVSFNQFVLSVQLKENDTDGGSPLDVGRFQIHRDTKAIFDPDCLNTVAEIDRSPKTEAVVSWKAPNPGNQCVLFRAMVSQDGRHWYKYADGLTYRFCPEGKENLTEKENKTCCACDEAKYQLTFEGLWSNATHPKDFPFSLWLTHFSDVIGGTHGPNFSFWGEGQLASSGLKHVAEWGSVRILEAELKEKKKFLRSLIKAVGLWYPNVNTNTSSTFRVDKRKNLLSVVSMLGPSPDWIVGVSGLNLCTKDCSWKEEMIINLYPYDAGTDNGISYMSPNAPSIPQEKIHRISSMYPEDPRAPFYDPSGKEMKPVARLYLNRIEVIPKSCSEKSVDDLLEEVHETDNTEDSARPECAVTPYSEWSNCSEVCGKGLRMRTRQYVQPTKAKMSGCNRQLVSKEMCLGSDPSCLREEEDEPDNTCATVDWGEWSDCSTDCGDGFRMRTRHFVEKSSFKKCPHVPIVEKEPCVEKLCQNQTDKVDPMCPTTEWSEWSPCSVTCGQGVRVRTRSLIVSPELTEKCSTRVNLQIEKTCKAKEFCLTDMAVAKSICMMGEDTGPCRAFLQRWRFESMKGMCIPFMYGGCAGNKNNFKTLEECNSMCSVLAGAGPAVNNAQPETSVQNVNCEVSKWSEWSPCETDGACNTVGIQKRTRSITIHAQGKGKKCPKRLVQQKRCKVPPSC</sequence>
<dbReference type="Pfam" id="PF06468">
    <property type="entry name" value="Spond_N"/>
    <property type="match status" value="1"/>
</dbReference>
<keyword evidence="9" id="KW-0130">Cell adhesion</keyword>
<evidence type="ECO:0000259" key="15">
    <source>
        <dbReference type="PROSITE" id="PS50279"/>
    </source>
</evidence>
<dbReference type="InterPro" id="IPR036383">
    <property type="entry name" value="TSP1_rpt_sf"/>
</dbReference>
<dbReference type="SUPFAM" id="SSF57362">
    <property type="entry name" value="BPTI-like"/>
    <property type="match status" value="1"/>
</dbReference>
<dbReference type="Pfam" id="PF19028">
    <property type="entry name" value="TSP1_spondin"/>
    <property type="match status" value="1"/>
</dbReference>
<dbReference type="SUPFAM" id="SSF82895">
    <property type="entry name" value="TSP-1 type 1 repeat"/>
    <property type="match status" value="4"/>
</dbReference>
<feature type="domain" description="BPTI/Kunitz inhibitor" evidence="15">
    <location>
        <begin position="615"/>
        <end position="665"/>
    </location>
</feature>
<keyword evidence="7 14" id="KW-0732">Signal</keyword>
<keyword evidence="10" id="KW-0722">Serine protease inhibitor</keyword>
<dbReference type="PRINTS" id="PR00759">
    <property type="entry name" value="BASICPTASE"/>
</dbReference>
<evidence type="ECO:0000256" key="7">
    <source>
        <dbReference type="ARBA" id="ARBA00022729"/>
    </source>
</evidence>
<dbReference type="GO" id="GO:0046872">
    <property type="term" value="F:metal ion binding"/>
    <property type="evidence" value="ECO:0007669"/>
    <property type="project" value="UniProtKB-KW"/>
</dbReference>
<dbReference type="AlphaFoldDB" id="A0A9P0AGN8"/>
<dbReference type="GO" id="GO:0004867">
    <property type="term" value="F:serine-type endopeptidase inhibitor activity"/>
    <property type="evidence" value="ECO:0007669"/>
    <property type="project" value="UniProtKB-KW"/>
</dbReference>
<dbReference type="PANTHER" id="PTHR11311">
    <property type="entry name" value="SPONDIN"/>
    <property type="match status" value="1"/>
</dbReference>
<dbReference type="EMBL" id="OU963867">
    <property type="protein sequence ID" value="CAH0391449.1"/>
    <property type="molecule type" value="Genomic_DNA"/>
</dbReference>
<dbReference type="Gene3D" id="2.60.40.2130">
    <property type="entry name" value="F-spondin domain"/>
    <property type="match status" value="1"/>
</dbReference>
<evidence type="ECO:0000256" key="14">
    <source>
        <dbReference type="SAM" id="SignalP"/>
    </source>
</evidence>
<evidence type="ECO:0000259" key="17">
    <source>
        <dbReference type="PROSITE" id="PS51020"/>
    </source>
</evidence>
<protein>
    <recommendedName>
        <fullName evidence="2">Spondin-1</fullName>
    </recommendedName>
    <alternativeName>
        <fullName evidence="13">F-spondin</fullName>
    </alternativeName>
</protein>
<organism evidence="18 19">
    <name type="scientific">Bemisia tabaci</name>
    <name type="common">Sweetpotato whitefly</name>
    <name type="synonym">Aleurodes tabaci</name>
    <dbReference type="NCBI Taxonomy" id="7038"/>
    <lineage>
        <taxon>Eukaryota</taxon>
        <taxon>Metazoa</taxon>
        <taxon>Ecdysozoa</taxon>
        <taxon>Arthropoda</taxon>
        <taxon>Hexapoda</taxon>
        <taxon>Insecta</taxon>
        <taxon>Pterygota</taxon>
        <taxon>Neoptera</taxon>
        <taxon>Paraneoptera</taxon>
        <taxon>Hemiptera</taxon>
        <taxon>Sternorrhyncha</taxon>
        <taxon>Aleyrodoidea</taxon>
        <taxon>Aleyrodidae</taxon>
        <taxon>Aleyrodinae</taxon>
        <taxon>Bemisia</taxon>
    </lineage>
</organism>
<keyword evidence="5" id="KW-0646">Protease inhibitor</keyword>
<dbReference type="SMART" id="SM00131">
    <property type="entry name" value="KU"/>
    <property type="match status" value="1"/>
</dbReference>
<comment type="subcellular location">
    <subcellularLocation>
        <location evidence="1">Secreted</location>
        <location evidence="1">Extracellular space</location>
        <location evidence="1">Extracellular matrix</location>
    </subcellularLocation>
</comment>
<proteinExistence type="predicted"/>
<dbReference type="InterPro" id="IPR036880">
    <property type="entry name" value="Kunitz_BPTI_sf"/>
</dbReference>
<dbReference type="CDD" id="cd00109">
    <property type="entry name" value="Kunitz-type"/>
    <property type="match status" value="1"/>
</dbReference>
<evidence type="ECO:0000256" key="8">
    <source>
        <dbReference type="ARBA" id="ARBA00022737"/>
    </source>
</evidence>
<dbReference type="Pfam" id="PF00090">
    <property type="entry name" value="TSP_1"/>
    <property type="match status" value="3"/>
</dbReference>
<evidence type="ECO:0000259" key="16">
    <source>
        <dbReference type="PROSITE" id="PS51019"/>
    </source>
</evidence>
<dbReference type="PROSITE" id="PS51019">
    <property type="entry name" value="REELIN"/>
    <property type="match status" value="1"/>
</dbReference>
<dbReference type="InterPro" id="IPR044004">
    <property type="entry name" value="TSP1_spondin_dom"/>
</dbReference>
<dbReference type="FunFam" id="4.10.410.10:FF:000020">
    <property type="entry name" value="Collagen, type VI, alpha 3"/>
    <property type="match status" value="1"/>
</dbReference>
<dbReference type="InterPro" id="IPR020901">
    <property type="entry name" value="Prtase_inh_Kunz-CS"/>
</dbReference>
<dbReference type="PROSITE" id="PS50092">
    <property type="entry name" value="TSP1"/>
    <property type="match status" value="4"/>
</dbReference>
<keyword evidence="19" id="KW-1185">Reference proteome</keyword>
<dbReference type="PROSITE" id="PS00280">
    <property type="entry name" value="BPTI_KUNITZ_1"/>
    <property type="match status" value="1"/>
</dbReference>
<keyword evidence="12" id="KW-0325">Glycoprotein</keyword>
<feature type="signal peptide" evidence="14">
    <location>
        <begin position="1"/>
        <end position="23"/>
    </location>
</feature>
<dbReference type="Gene3D" id="4.10.410.10">
    <property type="entry name" value="Pancreatic trypsin inhibitor Kunitz domain"/>
    <property type="match status" value="1"/>
</dbReference>
<evidence type="ECO:0000256" key="10">
    <source>
        <dbReference type="ARBA" id="ARBA00022900"/>
    </source>
</evidence>
<evidence type="ECO:0000256" key="6">
    <source>
        <dbReference type="ARBA" id="ARBA00022723"/>
    </source>
</evidence>
<dbReference type="InterPro" id="IPR002861">
    <property type="entry name" value="Reeler_dom"/>
</dbReference>
<dbReference type="NCBIfam" id="NF038123">
    <property type="entry name" value="NF038123_dom"/>
    <property type="match status" value="1"/>
</dbReference>
<keyword evidence="8" id="KW-0677">Repeat</keyword>
<dbReference type="GO" id="GO:0007155">
    <property type="term" value="P:cell adhesion"/>
    <property type="evidence" value="ECO:0007669"/>
    <property type="project" value="UniProtKB-KW"/>
</dbReference>
<evidence type="ECO:0000256" key="4">
    <source>
        <dbReference type="ARBA" id="ARBA00022530"/>
    </source>
</evidence>
<dbReference type="InterPro" id="IPR009465">
    <property type="entry name" value="Spondin_N"/>
</dbReference>
<dbReference type="Gene3D" id="2.60.40.4060">
    <property type="entry name" value="Reeler domain"/>
    <property type="match status" value="1"/>
</dbReference>
<feature type="chain" id="PRO_5040199991" description="Spondin-1" evidence="14">
    <location>
        <begin position="24"/>
        <end position="745"/>
    </location>
</feature>
<evidence type="ECO:0000256" key="3">
    <source>
        <dbReference type="ARBA" id="ARBA00022525"/>
    </source>
</evidence>
<evidence type="ECO:0000256" key="13">
    <source>
        <dbReference type="ARBA" id="ARBA00030964"/>
    </source>
</evidence>
<dbReference type="PANTHER" id="PTHR11311:SF23">
    <property type="entry name" value="SPONDIN-1"/>
    <property type="match status" value="1"/>
</dbReference>
<dbReference type="CDD" id="cd08544">
    <property type="entry name" value="Reeler"/>
    <property type="match status" value="1"/>
</dbReference>
<keyword evidence="6" id="KW-0479">Metal-binding</keyword>
<dbReference type="PROSITE" id="PS50279">
    <property type="entry name" value="BPTI_KUNITZ_2"/>
    <property type="match status" value="1"/>
</dbReference>
<dbReference type="InterPro" id="IPR042307">
    <property type="entry name" value="Reeler_sf"/>
</dbReference>
<name>A0A9P0AGN8_BEMTA</name>
<dbReference type="FunFam" id="2.60.40.2130:FF:000002">
    <property type="entry name" value="Putative Spondin-1"/>
    <property type="match status" value="1"/>
</dbReference>
<feature type="domain" description="Spondin" evidence="17">
    <location>
        <begin position="176"/>
        <end position="366"/>
    </location>
</feature>
<dbReference type="Proteomes" id="UP001152759">
    <property type="component" value="Chromosome 6"/>
</dbReference>
<dbReference type="GO" id="GO:0031012">
    <property type="term" value="C:extracellular matrix"/>
    <property type="evidence" value="ECO:0007669"/>
    <property type="project" value="TreeGrafter"/>
</dbReference>
<accession>A0A9P0AGN8</accession>
<feature type="domain" description="Reelin" evidence="16">
    <location>
        <begin position="11"/>
        <end position="178"/>
    </location>
</feature>
<evidence type="ECO:0000256" key="12">
    <source>
        <dbReference type="ARBA" id="ARBA00023180"/>
    </source>
</evidence>
<evidence type="ECO:0000313" key="18">
    <source>
        <dbReference type="EMBL" id="CAH0391449.1"/>
    </source>
</evidence>
<dbReference type="InterPro" id="IPR038678">
    <property type="entry name" value="Spondin_N_sf"/>
</dbReference>
<evidence type="ECO:0000256" key="11">
    <source>
        <dbReference type="ARBA" id="ARBA00023157"/>
    </source>
</evidence>
<reference evidence="18" key="1">
    <citation type="submission" date="2021-12" db="EMBL/GenBank/DDBJ databases">
        <authorList>
            <person name="King R."/>
        </authorList>
    </citation>
    <scope>NUCLEOTIDE SEQUENCE</scope>
</reference>